<sequence length="63" mass="7125">MEYYYGVLHPERVSWGGSFDALSHLLRLSAPVKPNPSTYTIIFNCLHDLNCTSIGQTDSHMHC</sequence>
<gene>
    <name evidence="1" type="ORF">CKAN_00865900</name>
</gene>
<protein>
    <submittedName>
        <fullName evidence="1">Uncharacterized protein</fullName>
    </submittedName>
</protein>
<proteinExistence type="predicted"/>
<dbReference type="EMBL" id="QPKB01000003">
    <property type="protein sequence ID" value="RWR80047.1"/>
    <property type="molecule type" value="Genomic_DNA"/>
</dbReference>
<comment type="caution">
    <text evidence="1">The sequence shown here is derived from an EMBL/GenBank/DDBJ whole genome shotgun (WGS) entry which is preliminary data.</text>
</comment>
<evidence type="ECO:0000313" key="2">
    <source>
        <dbReference type="Proteomes" id="UP000283530"/>
    </source>
</evidence>
<reference evidence="1 2" key="1">
    <citation type="journal article" date="2019" name="Nat. Plants">
        <title>Stout camphor tree genome fills gaps in understanding of flowering plant genome evolution.</title>
        <authorList>
            <person name="Chaw S.M."/>
            <person name="Liu Y.C."/>
            <person name="Wu Y.W."/>
            <person name="Wang H.Y."/>
            <person name="Lin C.I."/>
            <person name="Wu C.S."/>
            <person name="Ke H.M."/>
            <person name="Chang L.Y."/>
            <person name="Hsu C.Y."/>
            <person name="Yang H.T."/>
            <person name="Sudianto E."/>
            <person name="Hsu M.H."/>
            <person name="Wu K.P."/>
            <person name="Wang L.N."/>
            <person name="Leebens-Mack J.H."/>
            <person name="Tsai I.J."/>
        </authorList>
    </citation>
    <scope>NUCLEOTIDE SEQUENCE [LARGE SCALE GENOMIC DNA]</scope>
    <source>
        <strain evidence="2">cv. Chaw 1501</strain>
        <tissue evidence="1">Young leaves</tissue>
    </source>
</reference>
<dbReference type="AlphaFoldDB" id="A0A443NNF1"/>
<organism evidence="1 2">
    <name type="scientific">Cinnamomum micranthum f. kanehirae</name>
    <dbReference type="NCBI Taxonomy" id="337451"/>
    <lineage>
        <taxon>Eukaryota</taxon>
        <taxon>Viridiplantae</taxon>
        <taxon>Streptophyta</taxon>
        <taxon>Embryophyta</taxon>
        <taxon>Tracheophyta</taxon>
        <taxon>Spermatophyta</taxon>
        <taxon>Magnoliopsida</taxon>
        <taxon>Magnoliidae</taxon>
        <taxon>Laurales</taxon>
        <taxon>Lauraceae</taxon>
        <taxon>Cinnamomum</taxon>
    </lineage>
</organism>
<keyword evidence="2" id="KW-1185">Reference proteome</keyword>
<dbReference type="Proteomes" id="UP000283530">
    <property type="component" value="Unassembled WGS sequence"/>
</dbReference>
<evidence type="ECO:0000313" key="1">
    <source>
        <dbReference type="EMBL" id="RWR80047.1"/>
    </source>
</evidence>
<accession>A0A443NNF1</accession>
<name>A0A443NNF1_9MAGN</name>